<organism evidence="2 3">
    <name type="scientific">Extremus antarcticus</name>
    <dbReference type="NCBI Taxonomy" id="702011"/>
    <lineage>
        <taxon>Eukaryota</taxon>
        <taxon>Fungi</taxon>
        <taxon>Dikarya</taxon>
        <taxon>Ascomycota</taxon>
        <taxon>Pezizomycotina</taxon>
        <taxon>Dothideomycetes</taxon>
        <taxon>Dothideomycetidae</taxon>
        <taxon>Mycosphaerellales</taxon>
        <taxon>Extremaceae</taxon>
        <taxon>Extremus</taxon>
    </lineage>
</organism>
<accession>A0AAJ0GH46</accession>
<evidence type="ECO:0000313" key="3">
    <source>
        <dbReference type="Proteomes" id="UP001271007"/>
    </source>
</evidence>
<gene>
    <name evidence="2" type="ORF">LTR09_001646</name>
</gene>
<dbReference type="PANTHER" id="PTHR24148:SF73">
    <property type="entry name" value="HET DOMAIN PROTEIN (AFU_ORTHOLOGUE AFUA_8G01020)"/>
    <property type="match status" value="1"/>
</dbReference>
<dbReference type="EMBL" id="JAWDJX010000003">
    <property type="protein sequence ID" value="KAK3057462.1"/>
    <property type="molecule type" value="Genomic_DNA"/>
</dbReference>
<dbReference type="AlphaFoldDB" id="A0AAJ0GH46"/>
<dbReference type="PANTHER" id="PTHR24148">
    <property type="entry name" value="ANKYRIN REPEAT DOMAIN-CONTAINING PROTEIN 39 HOMOLOG-RELATED"/>
    <property type="match status" value="1"/>
</dbReference>
<dbReference type="InterPro" id="IPR052895">
    <property type="entry name" value="HetReg/Transcr_Mod"/>
</dbReference>
<evidence type="ECO:0000313" key="2">
    <source>
        <dbReference type="EMBL" id="KAK3057462.1"/>
    </source>
</evidence>
<dbReference type="InterPro" id="IPR010730">
    <property type="entry name" value="HET"/>
</dbReference>
<comment type="caution">
    <text evidence="2">The sequence shown here is derived from an EMBL/GenBank/DDBJ whole genome shotgun (WGS) entry which is preliminary data.</text>
</comment>
<sequence length="607" mass="67999">MSAARDLWHRQIGYAYKNSISAAASSLTDAQAYNYKPLDHARKEIRLLKCLHTSHLRLSTHQLRFEVRSLPFSEAVGLPYYAISYSWGENLDQEGIVLDGRKTIVPASAQQALRGALHGMGQDIDCRGQYVWIDAICINQQDLPEKSRQVAMMGEIYGNAERTFAWLGFGDDTNEALINSLEALTTECKSWTRTSEGPSLAEVESFTQINIFNLAFHRIPWPEAFDRDAFFTFLSSRWFRLWVCQEVAMSKDVILGRGRDTIEWDYFQKVPDIAGCSLIYAAFFDSSNPWDNVYAVLGLAGKTTTESDKLLDSTKIIPDYTKELSIVYREATWTALASAPSLMLLELLPLVTDDCSNTIEEWPSWVPKYMISNVKSLWPGPSGVTVTADHDTMKYQSLQLGARDANVLSLRGVQIGTVISVVAMPPSAETDRVGHYAALWDKEIEWSESYVRSLGLCMVGGEYELNVVGNLGRVSDPENSADLMRDFGAFMLEMKGSKRTNGELERILMELNAHEGESHTYDGNVVTSKDALVYLDNDTFGVAMHVAVGDRICIVFGCARPLVLRWADGHWRLRGRAYVPGTTTGEFIQQLMDESRLEAETIVFDVA</sequence>
<protein>
    <recommendedName>
        <fullName evidence="1">Heterokaryon incompatibility domain-containing protein</fullName>
    </recommendedName>
</protein>
<evidence type="ECO:0000259" key="1">
    <source>
        <dbReference type="Pfam" id="PF06985"/>
    </source>
</evidence>
<dbReference type="Proteomes" id="UP001271007">
    <property type="component" value="Unassembled WGS sequence"/>
</dbReference>
<proteinExistence type="predicted"/>
<dbReference type="Pfam" id="PF06985">
    <property type="entry name" value="HET"/>
    <property type="match status" value="1"/>
</dbReference>
<name>A0AAJ0GH46_9PEZI</name>
<reference evidence="2" key="1">
    <citation type="submission" date="2023-04" db="EMBL/GenBank/DDBJ databases">
        <title>Black Yeasts Isolated from many extreme environments.</title>
        <authorList>
            <person name="Coleine C."/>
            <person name="Stajich J.E."/>
            <person name="Selbmann L."/>
        </authorList>
    </citation>
    <scope>NUCLEOTIDE SEQUENCE</scope>
    <source>
        <strain evidence="2">CCFEE 5312</strain>
    </source>
</reference>
<keyword evidence="3" id="KW-1185">Reference proteome</keyword>
<feature type="domain" description="Heterokaryon incompatibility" evidence="1">
    <location>
        <begin position="80"/>
        <end position="246"/>
    </location>
</feature>